<keyword evidence="2" id="KW-1185">Reference proteome</keyword>
<dbReference type="KEGG" id="ccau:EG346_19980"/>
<dbReference type="EMBL" id="CP033920">
    <property type="protein sequence ID" value="AZA50315.1"/>
    <property type="molecule type" value="Genomic_DNA"/>
</dbReference>
<proteinExistence type="predicted"/>
<dbReference type="Proteomes" id="UP000273270">
    <property type="component" value="Chromosome"/>
</dbReference>
<dbReference type="Pfam" id="PF20181">
    <property type="entry name" value="DUF6544"/>
    <property type="match status" value="1"/>
</dbReference>
<evidence type="ECO:0000313" key="2">
    <source>
        <dbReference type="Proteomes" id="UP000273270"/>
    </source>
</evidence>
<sequence length="251" mass="29265">MMQFTFNRQLALLYENTKNRSGQLYDSIILNDLPEPVQRYFKLVLKHGQPYISSVRLEHNGIFKTDLKKGYINIAGEQHFSVRQPQFIWKGTTTMFTAIDSYIANTGSLKVFLLNIFKVAENKGVTSDEGELQRWVAESVWFPTNLLPSEMVKWTAIDANSAKLSFRYKEILFHFTVSFNAFGDIITMQTQRFMTGKKRETWLCKMSGYKEVNGFRIPFSAEVLWRLSSGDCSYAKFEIQKIEYNKHYYGK</sequence>
<organism evidence="1 2">
    <name type="scientific">Chryseobacterium carnipullorum</name>
    <dbReference type="NCBI Taxonomy" id="1124835"/>
    <lineage>
        <taxon>Bacteria</taxon>
        <taxon>Pseudomonadati</taxon>
        <taxon>Bacteroidota</taxon>
        <taxon>Flavobacteriia</taxon>
        <taxon>Flavobacteriales</taxon>
        <taxon>Weeksellaceae</taxon>
        <taxon>Chryseobacterium group</taxon>
        <taxon>Chryseobacterium</taxon>
    </lineage>
</organism>
<accession>A0A3G6NFU9</accession>
<dbReference type="OrthoDB" id="9786534at2"/>
<dbReference type="InterPro" id="IPR046674">
    <property type="entry name" value="DUF6544"/>
</dbReference>
<name>A0A3G6NFU9_CHRCU</name>
<reference evidence="2" key="1">
    <citation type="submission" date="2018-11" db="EMBL/GenBank/DDBJ databases">
        <title>Proposal to divide the Flavobacteriaceae and reorganize its genera based on Amino Acid Identity values calculated from whole genome sequences.</title>
        <authorList>
            <person name="Nicholson A.C."/>
            <person name="Gulvik C.A."/>
            <person name="Whitney A.M."/>
            <person name="Humrighouse B.W."/>
            <person name="Bell M."/>
            <person name="Holmes B."/>
            <person name="Steigerwalt A.G."/>
            <person name="Villarma A."/>
            <person name="Sheth M."/>
            <person name="Batra D."/>
            <person name="Pryor J."/>
            <person name="Bernardet J.-F."/>
            <person name="Hugo C."/>
            <person name="Kampfer P."/>
            <person name="Newman J."/>
            <person name="McQuiston J.R."/>
        </authorList>
    </citation>
    <scope>NUCLEOTIDE SEQUENCE [LARGE SCALE GENOMIC DNA]</scope>
    <source>
        <strain evidence="2">G0188</strain>
    </source>
</reference>
<protein>
    <submittedName>
        <fullName evidence="1">Uncharacterized protein</fullName>
    </submittedName>
</protein>
<evidence type="ECO:0000313" key="1">
    <source>
        <dbReference type="EMBL" id="AZA50315.1"/>
    </source>
</evidence>
<gene>
    <name evidence="1" type="ORF">EG346_19980</name>
</gene>
<dbReference type="RefSeq" id="WP_123881001.1">
    <property type="nucleotide sequence ID" value="NZ_CP033920.1"/>
</dbReference>
<dbReference type="AlphaFoldDB" id="A0A3G6NFU9"/>